<dbReference type="GO" id="GO:0008270">
    <property type="term" value="F:zinc ion binding"/>
    <property type="evidence" value="ECO:0007669"/>
    <property type="project" value="InterPro"/>
</dbReference>
<comment type="subcellular location">
    <subcellularLocation>
        <location evidence="1">Nucleus</location>
    </subcellularLocation>
</comment>
<keyword evidence="8" id="KW-1185">Reference proteome</keyword>
<evidence type="ECO:0000256" key="3">
    <source>
        <dbReference type="ARBA" id="ARBA00023015"/>
    </source>
</evidence>
<feature type="domain" description="Xylanolytic transcriptional activator regulatory" evidence="6">
    <location>
        <begin position="4"/>
        <end position="144"/>
    </location>
</feature>
<evidence type="ECO:0000313" key="7">
    <source>
        <dbReference type="EMBL" id="ETN43825.1"/>
    </source>
</evidence>
<keyword evidence="4" id="KW-0804">Transcription</keyword>
<evidence type="ECO:0000256" key="4">
    <source>
        <dbReference type="ARBA" id="ARBA00023163"/>
    </source>
</evidence>
<dbReference type="CDD" id="cd12148">
    <property type="entry name" value="fungal_TF_MHR"/>
    <property type="match status" value="1"/>
</dbReference>
<evidence type="ECO:0000313" key="8">
    <source>
        <dbReference type="Proteomes" id="UP000030752"/>
    </source>
</evidence>
<dbReference type="PANTHER" id="PTHR47338">
    <property type="entry name" value="ZN(II)2CYS6 TRANSCRIPTION FACTOR (EUROFUNG)-RELATED"/>
    <property type="match status" value="1"/>
</dbReference>
<evidence type="ECO:0000256" key="5">
    <source>
        <dbReference type="ARBA" id="ARBA00023242"/>
    </source>
</evidence>
<dbReference type="STRING" id="1220924.W2S5D1"/>
<name>W2S5D1_CYPE1</name>
<organism evidence="7 8">
    <name type="scientific">Cyphellophora europaea (strain CBS 101466)</name>
    <name type="common">Phialophora europaea</name>
    <dbReference type="NCBI Taxonomy" id="1220924"/>
    <lineage>
        <taxon>Eukaryota</taxon>
        <taxon>Fungi</taxon>
        <taxon>Dikarya</taxon>
        <taxon>Ascomycota</taxon>
        <taxon>Pezizomycotina</taxon>
        <taxon>Eurotiomycetes</taxon>
        <taxon>Chaetothyriomycetidae</taxon>
        <taxon>Chaetothyriales</taxon>
        <taxon>Cyphellophoraceae</taxon>
        <taxon>Cyphellophora</taxon>
    </lineage>
</organism>
<keyword evidence="2" id="KW-0479">Metal-binding</keyword>
<dbReference type="Proteomes" id="UP000030752">
    <property type="component" value="Unassembled WGS sequence"/>
</dbReference>
<gene>
    <name evidence="7" type="ORF">HMPREF1541_11149</name>
</gene>
<dbReference type="GO" id="GO:0006351">
    <property type="term" value="P:DNA-templated transcription"/>
    <property type="evidence" value="ECO:0007669"/>
    <property type="project" value="InterPro"/>
</dbReference>
<dbReference type="InterPro" id="IPR007219">
    <property type="entry name" value="XnlR_reg_dom"/>
</dbReference>
<evidence type="ECO:0000259" key="6">
    <source>
        <dbReference type="Pfam" id="PF04082"/>
    </source>
</evidence>
<keyword evidence="5" id="KW-0539">Nucleus</keyword>
<dbReference type="GeneID" id="19978488"/>
<dbReference type="InParanoid" id="W2S5D1"/>
<dbReference type="EMBL" id="KI635847">
    <property type="protein sequence ID" value="ETN43825.1"/>
    <property type="molecule type" value="Genomic_DNA"/>
</dbReference>
<dbReference type="eggNOG" id="ENOG502SID0">
    <property type="taxonomic scope" value="Eukaryota"/>
</dbReference>
<dbReference type="GO" id="GO:0003677">
    <property type="term" value="F:DNA binding"/>
    <property type="evidence" value="ECO:0007669"/>
    <property type="project" value="InterPro"/>
</dbReference>
<dbReference type="GO" id="GO:0000981">
    <property type="term" value="F:DNA-binding transcription factor activity, RNA polymerase II-specific"/>
    <property type="evidence" value="ECO:0007669"/>
    <property type="project" value="InterPro"/>
</dbReference>
<protein>
    <recommendedName>
        <fullName evidence="6">Xylanolytic transcriptional activator regulatory domain-containing protein</fullName>
    </recommendedName>
</protein>
<dbReference type="GO" id="GO:0005634">
    <property type="term" value="C:nucleus"/>
    <property type="evidence" value="ECO:0007669"/>
    <property type="project" value="UniProtKB-SubCell"/>
</dbReference>
<dbReference type="PANTHER" id="PTHR47338:SF20">
    <property type="entry name" value="ZN(II)2CYS6 TRANSCRIPTION FACTOR (EUROFUNG)"/>
    <property type="match status" value="1"/>
</dbReference>
<dbReference type="HOGENOM" id="CLU_131873_0_0_1"/>
<sequence>MIASTFFDRVHQWMPLLSRRRFYQHLSNPFAGRSTDFNLVLLAMKLVESEYTSANSRLYDALRNSLTDVASRGHLTLYTLQASILVAWFEYGHAIYPSAYFSVGFSARLATVLGVEKSIDVENGPWADIEEARRCWWSILLLDR</sequence>
<dbReference type="InterPro" id="IPR050815">
    <property type="entry name" value="TF_fung"/>
</dbReference>
<dbReference type="AlphaFoldDB" id="W2S5D1"/>
<accession>W2S5D1</accession>
<evidence type="ECO:0000256" key="2">
    <source>
        <dbReference type="ARBA" id="ARBA00022723"/>
    </source>
</evidence>
<proteinExistence type="predicted"/>
<reference evidence="7 8" key="1">
    <citation type="submission" date="2013-03" db="EMBL/GenBank/DDBJ databases">
        <title>The Genome Sequence of Phialophora europaea CBS 101466.</title>
        <authorList>
            <consortium name="The Broad Institute Genomics Platform"/>
            <person name="Cuomo C."/>
            <person name="de Hoog S."/>
            <person name="Gorbushina A."/>
            <person name="Walker B."/>
            <person name="Young S.K."/>
            <person name="Zeng Q."/>
            <person name="Gargeya S."/>
            <person name="Fitzgerald M."/>
            <person name="Haas B."/>
            <person name="Abouelleil A."/>
            <person name="Allen A.W."/>
            <person name="Alvarado L."/>
            <person name="Arachchi H.M."/>
            <person name="Berlin A.M."/>
            <person name="Chapman S.B."/>
            <person name="Gainer-Dewar J."/>
            <person name="Goldberg J."/>
            <person name="Griggs A."/>
            <person name="Gujja S."/>
            <person name="Hansen M."/>
            <person name="Howarth C."/>
            <person name="Imamovic A."/>
            <person name="Ireland A."/>
            <person name="Larimer J."/>
            <person name="McCowan C."/>
            <person name="Murphy C."/>
            <person name="Pearson M."/>
            <person name="Poon T.W."/>
            <person name="Priest M."/>
            <person name="Roberts A."/>
            <person name="Saif S."/>
            <person name="Shea T."/>
            <person name="Sisk P."/>
            <person name="Sykes S."/>
            <person name="Wortman J."/>
            <person name="Nusbaum C."/>
            <person name="Birren B."/>
        </authorList>
    </citation>
    <scope>NUCLEOTIDE SEQUENCE [LARGE SCALE GENOMIC DNA]</scope>
    <source>
        <strain evidence="7 8">CBS 101466</strain>
    </source>
</reference>
<dbReference type="Pfam" id="PF04082">
    <property type="entry name" value="Fungal_trans"/>
    <property type="match status" value="1"/>
</dbReference>
<keyword evidence="3" id="KW-0805">Transcription regulation</keyword>
<dbReference type="RefSeq" id="XP_008714040.1">
    <property type="nucleotide sequence ID" value="XM_008715818.1"/>
</dbReference>
<dbReference type="OrthoDB" id="4145260at2759"/>
<dbReference type="VEuPathDB" id="FungiDB:HMPREF1541_11149"/>
<evidence type="ECO:0000256" key="1">
    <source>
        <dbReference type="ARBA" id="ARBA00004123"/>
    </source>
</evidence>